<accession>A0A9P4QM69</accession>
<reference evidence="3" key="1">
    <citation type="journal article" date="2020" name="Stud. Mycol.">
        <title>101 Dothideomycetes genomes: a test case for predicting lifestyles and emergence of pathogens.</title>
        <authorList>
            <person name="Haridas S."/>
            <person name="Albert R."/>
            <person name="Binder M."/>
            <person name="Bloem J."/>
            <person name="Labutti K."/>
            <person name="Salamov A."/>
            <person name="Andreopoulos B."/>
            <person name="Baker S."/>
            <person name="Barry K."/>
            <person name="Bills G."/>
            <person name="Bluhm B."/>
            <person name="Cannon C."/>
            <person name="Castanera R."/>
            <person name="Culley D."/>
            <person name="Daum C."/>
            <person name="Ezra D."/>
            <person name="Gonzalez J."/>
            <person name="Henrissat B."/>
            <person name="Kuo A."/>
            <person name="Liang C."/>
            <person name="Lipzen A."/>
            <person name="Lutzoni F."/>
            <person name="Magnuson J."/>
            <person name="Mondo S."/>
            <person name="Nolan M."/>
            <person name="Ohm R."/>
            <person name="Pangilinan J."/>
            <person name="Park H.-J."/>
            <person name="Ramirez L."/>
            <person name="Alfaro M."/>
            <person name="Sun H."/>
            <person name="Tritt A."/>
            <person name="Yoshinaga Y."/>
            <person name="Zwiers L.-H."/>
            <person name="Turgeon B."/>
            <person name="Goodwin S."/>
            <person name="Spatafora J."/>
            <person name="Crous P."/>
            <person name="Grigoriev I."/>
        </authorList>
    </citation>
    <scope>NUCLEOTIDE SEQUENCE</scope>
    <source>
        <strain evidence="3">CBS 125425</strain>
    </source>
</reference>
<sequence>MFHERSRATSIVTVDSTTFELTALPTPGEKKAPIESVKGLSDSSDESTKSLTGRDGPAETWIPGFWNRFPWVGFAGMCLVLVGMGCTIAVLCISNDKQVDKWPISGRTVTPNVLVNLCNQIANLGLLTLVGQGLAISWWRKAMRGGTIEELHRNHAYGTSLMSVAMGLKHFNWVALAALMTKFAIIDSTLFQKSTRMVIEAVNPIETNIPLRAFINPTWPDHVGGYEGPDLNISVIDGSMANIIDAFNTKIGNGKVHDVVQSIQGCPPGQSCDAIVEALGFSYDCTSSVENVDYGAWVQDGSDPPLDDSGDPKSDRMWLVEFITNYGTEDKPDSFATITLNMEYINSSYVSGQYNCPGTLTRRTCTITPATVKYPLTVLMATPEAPMNATHLAFSKNNIYPFSYDLRTDQIDTLEVVKTNNLYEMKDFTSTTVGGITFVLNNLFGSEATLQWNNSIESDDDKFIGGWDLNVKGSRAQSQFWIEPDDYEDNDYTKIPRYCDYRLDLTDAGFADPFISLVREMNNFAFVSALYISGAPFERNITERVRDKENYPRQNVSSTVYGYVEVYDTNFYFMAGGIIATVVTILLVLPVYWGFWKLGRKVSLAPFEIANAFNAPVFAGAHAKNGALEDLLSEVGQRRVQYGHLVDGNGSGQLAIAEPVNVRRPERTLAAEELSGRVAVSAALGGALGGVIATQGKQ</sequence>
<dbReference type="OrthoDB" id="5357734at2759"/>
<evidence type="ECO:0000256" key="1">
    <source>
        <dbReference type="SAM" id="MobiDB-lite"/>
    </source>
</evidence>
<feature type="transmembrane region" description="Helical" evidence="2">
    <location>
        <begin position="571"/>
        <end position="595"/>
    </location>
</feature>
<evidence type="ECO:0000313" key="3">
    <source>
        <dbReference type="EMBL" id="KAF2729902.1"/>
    </source>
</evidence>
<dbReference type="Proteomes" id="UP000799444">
    <property type="component" value="Unassembled WGS sequence"/>
</dbReference>
<dbReference type="AlphaFoldDB" id="A0A9P4QM69"/>
<dbReference type="PANTHER" id="PTHR37576">
    <property type="entry name" value="DEFECT AT LOW TEMPERATURE PROTEIN 1"/>
    <property type="match status" value="1"/>
</dbReference>
<keyword evidence="2" id="KW-0472">Membrane</keyword>
<dbReference type="PANTHER" id="PTHR37576:SF2">
    <property type="entry name" value="DEFECT AT LOW TEMPERATURE PROTEIN 1"/>
    <property type="match status" value="1"/>
</dbReference>
<evidence type="ECO:0000256" key="2">
    <source>
        <dbReference type="SAM" id="Phobius"/>
    </source>
</evidence>
<name>A0A9P4QM69_9PLEO</name>
<proteinExistence type="predicted"/>
<evidence type="ECO:0000313" key="4">
    <source>
        <dbReference type="Proteomes" id="UP000799444"/>
    </source>
</evidence>
<dbReference type="EMBL" id="ML996232">
    <property type="protein sequence ID" value="KAF2729902.1"/>
    <property type="molecule type" value="Genomic_DNA"/>
</dbReference>
<dbReference type="InterPro" id="IPR021514">
    <property type="entry name" value="DUF3176"/>
</dbReference>
<dbReference type="Pfam" id="PF11374">
    <property type="entry name" value="DUF3176"/>
    <property type="match status" value="1"/>
</dbReference>
<keyword evidence="2" id="KW-0812">Transmembrane</keyword>
<organism evidence="3 4">
    <name type="scientific">Polyplosphaeria fusca</name>
    <dbReference type="NCBI Taxonomy" id="682080"/>
    <lineage>
        <taxon>Eukaryota</taxon>
        <taxon>Fungi</taxon>
        <taxon>Dikarya</taxon>
        <taxon>Ascomycota</taxon>
        <taxon>Pezizomycotina</taxon>
        <taxon>Dothideomycetes</taxon>
        <taxon>Pleosporomycetidae</taxon>
        <taxon>Pleosporales</taxon>
        <taxon>Tetraplosphaeriaceae</taxon>
        <taxon>Polyplosphaeria</taxon>
    </lineage>
</organism>
<keyword evidence="4" id="KW-1185">Reference proteome</keyword>
<keyword evidence="2" id="KW-1133">Transmembrane helix</keyword>
<protein>
    <submittedName>
        <fullName evidence="3">Uncharacterized protein</fullName>
    </submittedName>
</protein>
<feature type="transmembrane region" description="Helical" evidence="2">
    <location>
        <begin position="71"/>
        <end position="93"/>
    </location>
</feature>
<feature type="region of interest" description="Disordered" evidence="1">
    <location>
        <begin position="24"/>
        <end position="55"/>
    </location>
</feature>
<gene>
    <name evidence="3" type="ORF">EJ04DRAFT_568248</name>
</gene>
<comment type="caution">
    <text evidence="3">The sequence shown here is derived from an EMBL/GenBank/DDBJ whole genome shotgun (WGS) entry which is preliminary data.</text>
</comment>